<sequence length="155" mass="16831">MPPCARATRARRDQIRRDPPRPPGSPFLDDPRRPRDLEQRGGAKDPRLDDGRADGARRGGGREGVGVRREREGGRVGVEDTVQALGGWKRGMSSTAVQAKGVAAPLKVIQTWPAVSWQKPAAPPANSSLVQARPPAPLDQVRVMEPTVGLVARRW</sequence>
<reference evidence="2 3" key="1">
    <citation type="journal article" date="2024" name="Commun. Biol.">
        <title>Comparative genomic analysis of thermophilic fungi reveals convergent evolutionary adaptations and gene losses.</title>
        <authorList>
            <person name="Steindorff A.S."/>
            <person name="Aguilar-Pontes M.V."/>
            <person name="Robinson A.J."/>
            <person name="Andreopoulos B."/>
            <person name="LaButti K."/>
            <person name="Kuo A."/>
            <person name="Mondo S."/>
            <person name="Riley R."/>
            <person name="Otillar R."/>
            <person name="Haridas S."/>
            <person name="Lipzen A."/>
            <person name="Grimwood J."/>
            <person name="Schmutz J."/>
            <person name="Clum A."/>
            <person name="Reid I.D."/>
            <person name="Moisan M.C."/>
            <person name="Butler G."/>
            <person name="Nguyen T.T.M."/>
            <person name="Dewar K."/>
            <person name="Conant G."/>
            <person name="Drula E."/>
            <person name="Henrissat B."/>
            <person name="Hansel C."/>
            <person name="Singer S."/>
            <person name="Hutchinson M.I."/>
            <person name="de Vries R.P."/>
            <person name="Natvig D.O."/>
            <person name="Powell A.J."/>
            <person name="Tsang A."/>
            <person name="Grigoriev I.V."/>
        </authorList>
    </citation>
    <scope>NUCLEOTIDE SEQUENCE [LARGE SCALE GENOMIC DNA]</scope>
    <source>
        <strain evidence="2 3">ATCC 24622</strain>
    </source>
</reference>
<gene>
    <name evidence="2" type="ORF">VTK73DRAFT_4414</name>
</gene>
<organism evidence="2 3">
    <name type="scientific">Phialemonium thermophilum</name>
    <dbReference type="NCBI Taxonomy" id="223376"/>
    <lineage>
        <taxon>Eukaryota</taxon>
        <taxon>Fungi</taxon>
        <taxon>Dikarya</taxon>
        <taxon>Ascomycota</taxon>
        <taxon>Pezizomycotina</taxon>
        <taxon>Sordariomycetes</taxon>
        <taxon>Sordariomycetidae</taxon>
        <taxon>Cephalothecales</taxon>
        <taxon>Cephalothecaceae</taxon>
        <taxon>Phialemonium</taxon>
    </lineage>
</organism>
<feature type="compositionally biased region" description="Basic and acidic residues" evidence="1">
    <location>
        <begin position="29"/>
        <end position="75"/>
    </location>
</feature>
<name>A0ABR3VAS3_9PEZI</name>
<proteinExistence type="predicted"/>
<dbReference type="Proteomes" id="UP001586593">
    <property type="component" value="Unassembled WGS sequence"/>
</dbReference>
<feature type="region of interest" description="Disordered" evidence="1">
    <location>
        <begin position="1"/>
        <end position="75"/>
    </location>
</feature>
<accession>A0ABR3VAS3</accession>
<feature type="compositionally biased region" description="Basic and acidic residues" evidence="1">
    <location>
        <begin position="10"/>
        <end position="20"/>
    </location>
</feature>
<dbReference type="EMBL" id="JAZHXJ010002506">
    <property type="protein sequence ID" value="KAL1838248.1"/>
    <property type="molecule type" value="Genomic_DNA"/>
</dbReference>
<evidence type="ECO:0000313" key="2">
    <source>
        <dbReference type="EMBL" id="KAL1838248.1"/>
    </source>
</evidence>
<keyword evidence="3" id="KW-1185">Reference proteome</keyword>
<comment type="caution">
    <text evidence="2">The sequence shown here is derived from an EMBL/GenBank/DDBJ whole genome shotgun (WGS) entry which is preliminary data.</text>
</comment>
<evidence type="ECO:0000256" key="1">
    <source>
        <dbReference type="SAM" id="MobiDB-lite"/>
    </source>
</evidence>
<protein>
    <submittedName>
        <fullName evidence="2">Uncharacterized protein</fullName>
    </submittedName>
</protein>
<evidence type="ECO:0000313" key="3">
    <source>
        <dbReference type="Proteomes" id="UP001586593"/>
    </source>
</evidence>